<name>A0AAN6G3B2_9BASI</name>
<feature type="region of interest" description="Disordered" evidence="1">
    <location>
        <begin position="469"/>
        <end position="534"/>
    </location>
</feature>
<feature type="region of interest" description="Disordered" evidence="1">
    <location>
        <begin position="568"/>
        <end position="603"/>
    </location>
</feature>
<feature type="region of interest" description="Disordered" evidence="1">
    <location>
        <begin position="263"/>
        <end position="293"/>
    </location>
</feature>
<feature type="compositionally biased region" description="Low complexity" evidence="1">
    <location>
        <begin position="581"/>
        <end position="596"/>
    </location>
</feature>
<feature type="non-terminal residue" evidence="2">
    <location>
        <position position="643"/>
    </location>
</feature>
<evidence type="ECO:0000313" key="2">
    <source>
        <dbReference type="EMBL" id="KAK0518572.1"/>
    </source>
</evidence>
<comment type="caution">
    <text evidence="2">The sequence shown here is derived from an EMBL/GenBank/DDBJ whole genome shotgun (WGS) entry which is preliminary data.</text>
</comment>
<evidence type="ECO:0000313" key="3">
    <source>
        <dbReference type="Proteomes" id="UP001176521"/>
    </source>
</evidence>
<dbReference type="Proteomes" id="UP001176521">
    <property type="component" value="Unassembled WGS sequence"/>
</dbReference>
<reference evidence="2" key="1">
    <citation type="journal article" date="2023" name="PhytoFront">
        <title>Draft Genome Resources of Seven Strains of Tilletia horrida, Causal Agent of Kernel Smut of Rice.</title>
        <authorList>
            <person name="Khanal S."/>
            <person name="Antony Babu S."/>
            <person name="Zhou X.G."/>
        </authorList>
    </citation>
    <scope>NUCLEOTIDE SEQUENCE</scope>
    <source>
        <strain evidence="2">TX3</strain>
    </source>
</reference>
<accession>A0AAN6G3B2</accession>
<feature type="compositionally biased region" description="Low complexity" evidence="1">
    <location>
        <begin position="509"/>
        <end position="522"/>
    </location>
</feature>
<protein>
    <submittedName>
        <fullName evidence="2">Uncharacterized protein</fullName>
    </submittedName>
</protein>
<feature type="compositionally biased region" description="Basic and acidic residues" evidence="1">
    <location>
        <begin position="226"/>
        <end position="241"/>
    </location>
</feature>
<gene>
    <name evidence="2" type="ORF">OC842_007752</name>
</gene>
<dbReference type="EMBL" id="JAPDMQ010001240">
    <property type="protein sequence ID" value="KAK0518572.1"/>
    <property type="molecule type" value="Genomic_DNA"/>
</dbReference>
<dbReference type="AlphaFoldDB" id="A0AAN6G3B2"/>
<feature type="compositionally biased region" description="Polar residues" evidence="1">
    <location>
        <begin position="208"/>
        <end position="217"/>
    </location>
</feature>
<organism evidence="2 3">
    <name type="scientific">Tilletia horrida</name>
    <dbReference type="NCBI Taxonomy" id="155126"/>
    <lineage>
        <taxon>Eukaryota</taxon>
        <taxon>Fungi</taxon>
        <taxon>Dikarya</taxon>
        <taxon>Basidiomycota</taxon>
        <taxon>Ustilaginomycotina</taxon>
        <taxon>Exobasidiomycetes</taxon>
        <taxon>Tilletiales</taxon>
        <taxon>Tilletiaceae</taxon>
        <taxon>Tilletia</taxon>
    </lineage>
</organism>
<sequence length="643" mass="70549">MQPDHLFRAGDASEAEKEELARRSRLPECILYISVSHNEQPTEAWATPSSETLAARVGIPLKPGTGESTATRHLEPIVCATTARLLSLRKVLELCLIFSGARIDDDEPNSDACASTRALRKVNLHSMQYVLVPRDAASGSTPQQHNERATSTTLKDHQLHETLWTFLQPEVNSDCFIFVRLESGPSATLNTSANLLLQLVSQWNSGVPNSFTKPDQQTIKRKRSQVGKEDPVKKPNQEKNKKGSRSPLLLYNQGVDTLGAKSSLQASTPSHAESNSATTTPSEDTLSTGATTAPLSINEAASTIARAKNRLDADKFRDLTEQGREHKHCDITDDLHDTEAAHIIPATLHAHLVWEVMTSVFGTARPRVLPEHNPHIKFRSLFASGVYPILQDWDRSTAEPQYNGFFLTPSLHRAMDKRFVLTVLQDEVIVLSGAAVSFFVLFMHQTRGTKQRLQEMAIKVQELITPLGHATGLEPPSEAAVDSKAGEQEWNRSEGFISSDYSDRMSDESSSPPLSPALSHSGSGEHHSFGVGKSSKTRNAYEMTQHTTPQQAAGPTTKAAIDSELKSWTEDPDDTFNGLVSTYGDSDGSDGQSDASDSGDEDGLSAMRKYVERMNMLIKDPERKQDILALSDQLTALLGYCLL</sequence>
<feature type="region of interest" description="Disordered" evidence="1">
    <location>
        <begin position="208"/>
        <end position="248"/>
    </location>
</feature>
<evidence type="ECO:0000256" key="1">
    <source>
        <dbReference type="SAM" id="MobiDB-lite"/>
    </source>
</evidence>
<proteinExistence type="predicted"/>
<keyword evidence="3" id="KW-1185">Reference proteome</keyword>